<keyword evidence="4" id="KW-1185">Reference proteome</keyword>
<evidence type="ECO:0000256" key="2">
    <source>
        <dbReference type="SAM" id="MobiDB-lite"/>
    </source>
</evidence>
<dbReference type="SUPFAM" id="SSF57997">
    <property type="entry name" value="Tropomyosin"/>
    <property type="match status" value="1"/>
</dbReference>
<proteinExistence type="predicted"/>
<feature type="region of interest" description="Disordered" evidence="2">
    <location>
        <begin position="1"/>
        <end position="25"/>
    </location>
</feature>
<feature type="compositionally biased region" description="Pro residues" evidence="2">
    <location>
        <begin position="1"/>
        <end position="12"/>
    </location>
</feature>
<dbReference type="OrthoDB" id="4828003at2759"/>
<feature type="region of interest" description="Disordered" evidence="2">
    <location>
        <begin position="182"/>
        <end position="201"/>
    </location>
</feature>
<feature type="coiled-coil region" evidence="1">
    <location>
        <begin position="64"/>
        <end position="119"/>
    </location>
</feature>
<dbReference type="AlphaFoldDB" id="A0A8H3WM71"/>
<sequence>MSEPPSTTPPTAPCNHPEIHADHAPGTNHAYALTEAERWTDRTMRFRVACDDILTLRGGALDDLEDAREEVYRAQNEVDAARKVLELAEHRQKRAQKKLKQLKERVEVAERRVRPASDEYWGAVEVMHDANTNAAQLAKGRRPVIDWEKERVYEFGDRARNVAGPVGERALPSLIAAGPNRTDKRVKRHRPYPTKKDLPPKVEPLVHSCGELPSWDEEDIKISKLDDDTVIEVGNTRYLVRMDPEDVWAKFMAGSHDDDSREFNESHKDDLLNMFGYGPRQAAKPFESIDTRWGIMGVMSRAEAERRGWLPMDGSA</sequence>
<dbReference type="Proteomes" id="UP000434172">
    <property type="component" value="Unassembled WGS sequence"/>
</dbReference>
<feature type="compositionally biased region" description="Basic residues" evidence="2">
    <location>
        <begin position="184"/>
        <end position="193"/>
    </location>
</feature>
<organism evidence="3 4">
    <name type="scientific">Colletotrichum asianum</name>
    <dbReference type="NCBI Taxonomy" id="702518"/>
    <lineage>
        <taxon>Eukaryota</taxon>
        <taxon>Fungi</taxon>
        <taxon>Dikarya</taxon>
        <taxon>Ascomycota</taxon>
        <taxon>Pezizomycotina</taxon>
        <taxon>Sordariomycetes</taxon>
        <taxon>Hypocreomycetidae</taxon>
        <taxon>Glomerellales</taxon>
        <taxon>Glomerellaceae</taxon>
        <taxon>Colletotrichum</taxon>
        <taxon>Colletotrichum gloeosporioides species complex</taxon>
    </lineage>
</organism>
<name>A0A8H3WM71_9PEZI</name>
<accession>A0A8H3WM71</accession>
<keyword evidence="1" id="KW-0175">Coiled coil</keyword>
<evidence type="ECO:0000256" key="1">
    <source>
        <dbReference type="SAM" id="Coils"/>
    </source>
</evidence>
<dbReference type="EMBL" id="WOWK01000018">
    <property type="protein sequence ID" value="KAF0328362.1"/>
    <property type="molecule type" value="Genomic_DNA"/>
</dbReference>
<protein>
    <submittedName>
        <fullName evidence="3">Uncharacterized protein</fullName>
    </submittedName>
</protein>
<evidence type="ECO:0000313" key="4">
    <source>
        <dbReference type="Proteomes" id="UP000434172"/>
    </source>
</evidence>
<comment type="caution">
    <text evidence="3">The sequence shown here is derived from an EMBL/GenBank/DDBJ whole genome shotgun (WGS) entry which is preliminary data.</text>
</comment>
<reference evidence="3 4" key="1">
    <citation type="submission" date="2019-12" db="EMBL/GenBank/DDBJ databases">
        <title>A genome sequence resource for the geographically widespread anthracnose pathogen Colletotrichum asianum.</title>
        <authorList>
            <person name="Meng Y."/>
        </authorList>
    </citation>
    <scope>NUCLEOTIDE SEQUENCE [LARGE SCALE GENOMIC DNA]</scope>
    <source>
        <strain evidence="3 4">ICMP 18580</strain>
    </source>
</reference>
<evidence type="ECO:0000313" key="3">
    <source>
        <dbReference type="EMBL" id="KAF0328362.1"/>
    </source>
</evidence>
<gene>
    <name evidence="3" type="ORF">GQ607_004514</name>
</gene>
<dbReference type="Gene3D" id="1.20.120.330">
    <property type="entry name" value="Nucleotidyltransferases domain 2"/>
    <property type="match status" value="1"/>
</dbReference>